<dbReference type="Proteomes" id="UP000275719">
    <property type="component" value="Unassembled WGS sequence"/>
</dbReference>
<protein>
    <submittedName>
        <fullName evidence="2">Uncharacterized protein</fullName>
    </submittedName>
</protein>
<keyword evidence="1" id="KW-0812">Transmembrane</keyword>
<keyword evidence="1" id="KW-1133">Transmembrane helix</keyword>
<feature type="transmembrane region" description="Helical" evidence="1">
    <location>
        <begin position="95"/>
        <end position="113"/>
    </location>
</feature>
<evidence type="ECO:0000256" key="1">
    <source>
        <dbReference type="SAM" id="Phobius"/>
    </source>
</evidence>
<gene>
    <name evidence="2" type="ORF">EG240_07425</name>
</gene>
<dbReference type="OrthoDB" id="1191211at2"/>
<reference evidence="2 3" key="1">
    <citation type="submission" date="2018-11" db="EMBL/GenBank/DDBJ databases">
        <title>Flavobacterium sp. nov., YIM 102701-2 draft genome.</title>
        <authorList>
            <person name="Li G."/>
            <person name="Jiang Y."/>
        </authorList>
    </citation>
    <scope>NUCLEOTIDE SEQUENCE [LARGE SCALE GENOMIC DNA]</scope>
    <source>
        <strain evidence="2 3">YIM 102701-2</strain>
    </source>
</reference>
<dbReference type="EMBL" id="RQVQ01000013">
    <property type="protein sequence ID" value="RRJ91024.1"/>
    <property type="molecule type" value="Genomic_DNA"/>
</dbReference>
<keyword evidence="3" id="KW-1185">Reference proteome</keyword>
<feature type="transmembrane region" description="Helical" evidence="1">
    <location>
        <begin position="29"/>
        <end position="58"/>
    </location>
</feature>
<dbReference type="AlphaFoldDB" id="A0A3P3W8J4"/>
<evidence type="ECO:0000313" key="2">
    <source>
        <dbReference type="EMBL" id="RRJ91024.1"/>
    </source>
</evidence>
<dbReference type="RefSeq" id="WP_125018761.1">
    <property type="nucleotide sequence ID" value="NZ_RQVQ01000013.1"/>
</dbReference>
<organism evidence="2 3">
    <name type="scientific">Paenimyroides tangerinum</name>
    <dbReference type="NCBI Taxonomy" id="2488728"/>
    <lineage>
        <taxon>Bacteria</taxon>
        <taxon>Pseudomonadati</taxon>
        <taxon>Bacteroidota</taxon>
        <taxon>Flavobacteriia</taxon>
        <taxon>Flavobacteriales</taxon>
        <taxon>Flavobacteriaceae</taxon>
        <taxon>Paenimyroides</taxon>
    </lineage>
</organism>
<feature type="transmembrane region" description="Helical" evidence="1">
    <location>
        <begin position="125"/>
        <end position="143"/>
    </location>
</feature>
<feature type="transmembrane region" description="Helical" evidence="1">
    <location>
        <begin position="70"/>
        <end position="89"/>
    </location>
</feature>
<sequence>MLTKIQEFIYHILNNSFLNRNKLLYDFGVLFYGIGVLMNIVFSFYGLAWIFLIVGIFFIFYSEKNQITKLVTLFIFPILVIIFYFILLFSGGNEFVLFLFALLFTFPFLKKLMIWIGKTKARINTTVLIFSILIITRISIFAFSKMKVIQSEIYPNLYLIDNLSSNQDSVESLIKKISLENLNKDFIGKEYKHRFYNEDSSKFWISYNLNFYEYTTSGIEGGTSHFIKNEQDWDGGFSDNTLQDHHKEAQIGMLNIEYCKNDTLNYYVTIDYYRRETLIKTDTLIKNCKKEIDN</sequence>
<keyword evidence="1" id="KW-0472">Membrane</keyword>
<comment type="caution">
    <text evidence="2">The sequence shown here is derived from an EMBL/GenBank/DDBJ whole genome shotgun (WGS) entry which is preliminary data.</text>
</comment>
<name>A0A3P3W8J4_9FLAO</name>
<evidence type="ECO:0000313" key="3">
    <source>
        <dbReference type="Proteomes" id="UP000275719"/>
    </source>
</evidence>
<proteinExistence type="predicted"/>
<accession>A0A3P3W8J4</accession>